<dbReference type="RefSeq" id="WP_059748695.1">
    <property type="nucleotide sequence ID" value="NZ_CP013416.1"/>
</dbReference>
<dbReference type="EMBL" id="LOXM01000005">
    <property type="protein sequence ID" value="KVG76913.1"/>
    <property type="molecule type" value="Genomic_DNA"/>
</dbReference>
<accession>A0A103RZS1</accession>
<protein>
    <submittedName>
        <fullName evidence="1">Uncharacterized protein</fullName>
    </submittedName>
</protein>
<evidence type="ECO:0000313" key="1">
    <source>
        <dbReference type="EMBL" id="KVG76913.1"/>
    </source>
</evidence>
<comment type="caution">
    <text evidence="1">The sequence shown here is derived from an EMBL/GenBank/DDBJ whole genome shotgun (WGS) entry which is preliminary data.</text>
</comment>
<dbReference type="SUPFAM" id="SSF101386">
    <property type="entry name" value="all-alpha NTP pyrophosphatases"/>
    <property type="match status" value="1"/>
</dbReference>
<reference evidence="1 2" key="1">
    <citation type="submission" date="2015-11" db="EMBL/GenBank/DDBJ databases">
        <title>Expanding the genomic diversity of Burkholderia species for the development of highly accurate diagnostics.</title>
        <authorList>
            <person name="Sahl J."/>
            <person name="Keim P."/>
            <person name="Wagner D."/>
        </authorList>
    </citation>
    <scope>NUCLEOTIDE SEQUENCE [LARGE SCALE GENOMIC DNA]</scope>
    <source>
        <strain evidence="1 2">MSMB2036</strain>
    </source>
</reference>
<dbReference type="InterPro" id="IPR021130">
    <property type="entry name" value="PRib-ATP_PPHydrolase-like"/>
</dbReference>
<dbReference type="Proteomes" id="UP000064029">
    <property type="component" value="Unassembled WGS sequence"/>
</dbReference>
<proteinExistence type="predicted"/>
<sequence>MKALLIHAAEEAAEFTQAAMKNARSDWGRRKLTDEAADVAAFLLVMQERGAIDPERFGKRLAKKVRKMRRKYGR</sequence>
<organism evidence="1 2">
    <name type="scientific">Burkholderia ubonensis</name>
    <dbReference type="NCBI Taxonomy" id="101571"/>
    <lineage>
        <taxon>Bacteria</taxon>
        <taxon>Pseudomonadati</taxon>
        <taxon>Pseudomonadota</taxon>
        <taxon>Betaproteobacteria</taxon>
        <taxon>Burkholderiales</taxon>
        <taxon>Burkholderiaceae</taxon>
        <taxon>Burkholderia</taxon>
        <taxon>Burkholderia cepacia complex</taxon>
    </lineage>
</organism>
<dbReference type="AlphaFoldDB" id="A0A103RZS1"/>
<name>A0A103RZS1_9BURK</name>
<gene>
    <name evidence="1" type="ORF">WJ33_12000</name>
</gene>
<dbReference type="OrthoDB" id="9035075at2"/>
<evidence type="ECO:0000313" key="2">
    <source>
        <dbReference type="Proteomes" id="UP000064029"/>
    </source>
</evidence>
<dbReference type="Gene3D" id="1.10.287.1080">
    <property type="entry name" value="MazG-like"/>
    <property type="match status" value="1"/>
</dbReference>
<dbReference type="Pfam" id="PF01503">
    <property type="entry name" value="PRA-PH"/>
    <property type="match status" value="1"/>
</dbReference>